<keyword evidence="1" id="KW-0812">Transmembrane</keyword>
<feature type="transmembrane region" description="Helical" evidence="1">
    <location>
        <begin position="27"/>
        <end position="48"/>
    </location>
</feature>
<dbReference type="EMBL" id="BSOG01000001">
    <property type="protein sequence ID" value="GLR12269.1"/>
    <property type="molecule type" value="Genomic_DNA"/>
</dbReference>
<evidence type="ECO:0000313" key="2">
    <source>
        <dbReference type="EMBL" id="GLR12269.1"/>
    </source>
</evidence>
<name>A0ABQ5YH64_9NEIS</name>
<sequence length="57" mass="6484">MALLAGYSLIGTLWRWWQYGGDGRPEIAWRLTLQAGLFLLASLALYAMRRTAVRKLS</sequence>
<accession>A0ABQ5YH64</accession>
<evidence type="ECO:0000256" key="1">
    <source>
        <dbReference type="SAM" id="Phobius"/>
    </source>
</evidence>
<reference evidence="3" key="1">
    <citation type="journal article" date="2019" name="Int. J. Syst. Evol. Microbiol.">
        <title>The Global Catalogue of Microorganisms (GCM) 10K type strain sequencing project: providing services to taxonomists for standard genome sequencing and annotation.</title>
        <authorList>
            <consortium name="The Broad Institute Genomics Platform"/>
            <consortium name="The Broad Institute Genome Sequencing Center for Infectious Disease"/>
            <person name="Wu L."/>
            <person name="Ma J."/>
        </authorList>
    </citation>
    <scope>NUCLEOTIDE SEQUENCE [LARGE SCALE GENOMIC DNA]</scope>
    <source>
        <strain evidence="3">NBRC 110044</strain>
    </source>
</reference>
<evidence type="ECO:0008006" key="4">
    <source>
        <dbReference type="Google" id="ProtNLM"/>
    </source>
</evidence>
<protein>
    <recommendedName>
        <fullName evidence="4">DUF1294 domain-containing protein</fullName>
    </recommendedName>
</protein>
<dbReference type="Proteomes" id="UP001156706">
    <property type="component" value="Unassembled WGS sequence"/>
</dbReference>
<keyword evidence="1" id="KW-0472">Membrane</keyword>
<proteinExistence type="predicted"/>
<comment type="caution">
    <text evidence="2">The sequence shown here is derived from an EMBL/GenBank/DDBJ whole genome shotgun (WGS) entry which is preliminary data.</text>
</comment>
<evidence type="ECO:0000313" key="3">
    <source>
        <dbReference type="Proteomes" id="UP001156706"/>
    </source>
</evidence>
<keyword evidence="3" id="KW-1185">Reference proteome</keyword>
<keyword evidence="1" id="KW-1133">Transmembrane helix</keyword>
<organism evidence="2 3">
    <name type="scientific">Chitinimonas prasina</name>
    <dbReference type="NCBI Taxonomy" id="1434937"/>
    <lineage>
        <taxon>Bacteria</taxon>
        <taxon>Pseudomonadati</taxon>
        <taxon>Pseudomonadota</taxon>
        <taxon>Betaproteobacteria</taxon>
        <taxon>Neisseriales</taxon>
        <taxon>Chitinibacteraceae</taxon>
        <taxon>Chitinimonas</taxon>
    </lineage>
</organism>
<gene>
    <name evidence="2" type="ORF">GCM10007907_10590</name>
</gene>